<dbReference type="InterPro" id="IPR050557">
    <property type="entry name" value="RTX_toxin/Mannuronan_C5-epim"/>
</dbReference>
<dbReference type="InterPro" id="IPR011049">
    <property type="entry name" value="Serralysin-like_metalloprot_C"/>
</dbReference>
<evidence type="ECO:0000256" key="3">
    <source>
        <dbReference type="ARBA" id="ARBA00022837"/>
    </source>
</evidence>
<evidence type="ECO:0000313" key="4">
    <source>
        <dbReference type="EMBL" id="WQH14081.1"/>
    </source>
</evidence>
<evidence type="ECO:0000313" key="5">
    <source>
        <dbReference type="Proteomes" id="UP001324794"/>
    </source>
</evidence>
<dbReference type="EMBL" id="CP140255">
    <property type="protein sequence ID" value="WQH14081.1"/>
    <property type="molecule type" value="Genomic_DNA"/>
</dbReference>
<proteinExistence type="predicted"/>
<evidence type="ECO:0000256" key="1">
    <source>
        <dbReference type="ARBA" id="ARBA00004613"/>
    </source>
</evidence>
<keyword evidence="3" id="KW-0106">Calcium</keyword>
<dbReference type="InterPro" id="IPR001343">
    <property type="entry name" value="Hemolysn_Ca-bd"/>
</dbReference>
<dbReference type="Pfam" id="PF00353">
    <property type="entry name" value="HemolysinCabind"/>
    <property type="match status" value="3"/>
</dbReference>
<dbReference type="InterPro" id="IPR018511">
    <property type="entry name" value="Hemolysin-typ_Ca-bd_CS"/>
</dbReference>
<dbReference type="PANTHER" id="PTHR38340:SF1">
    <property type="entry name" value="S-LAYER PROTEIN"/>
    <property type="match status" value="1"/>
</dbReference>
<keyword evidence="2" id="KW-0964">Secreted</keyword>
<dbReference type="PANTHER" id="PTHR38340">
    <property type="entry name" value="S-LAYER PROTEIN"/>
    <property type="match status" value="1"/>
</dbReference>
<dbReference type="Proteomes" id="UP001324794">
    <property type="component" value="Chromosome"/>
</dbReference>
<evidence type="ECO:0000256" key="2">
    <source>
        <dbReference type="ARBA" id="ARBA00022525"/>
    </source>
</evidence>
<dbReference type="SUPFAM" id="SSF51120">
    <property type="entry name" value="beta-Roll"/>
    <property type="match status" value="1"/>
</dbReference>
<organism evidence="4 5">
    <name type="scientific">Vreelandella neptunia</name>
    <dbReference type="NCBI Taxonomy" id="115551"/>
    <lineage>
        <taxon>Bacteria</taxon>
        <taxon>Pseudomonadati</taxon>
        <taxon>Pseudomonadota</taxon>
        <taxon>Gammaproteobacteria</taxon>
        <taxon>Oceanospirillales</taxon>
        <taxon>Halomonadaceae</taxon>
        <taxon>Vreelandella</taxon>
    </lineage>
</organism>
<reference evidence="4 5" key="1">
    <citation type="submission" date="2023-11" db="EMBL/GenBank/DDBJ databases">
        <title>MicrobeMod: A computational toolkit for identifying prokaryotic methylation and restriction-modification with nanopore sequencing.</title>
        <authorList>
            <person name="Crits-Christoph A."/>
            <person name="Kang S.C."/>
            <person name="Lee H."/>
            <person name="Ostrov N."/>
        </authorList>
    </citation>
    <scope>NUCLEOTIDE SEQUENCE [LARGE SCALE GENOMIC DNA]</scope>
    <source>
        <strain evidence="4 5">ATCC BAA-805</strain>
    </source>
</reference>
<dbReference type="Gene3D" id="2.150.10.10">
    <property type="entry name" value="Serralysin-like metalloprotease, C-terminal"/>
    <property type="match status" value="1"/>
</dbReference>
<protein>
    <submittedName>
        <fullName evidence="4">Calcium-binding protein</fullName>
    </submittedName>
</protein>
<gene>
    <name evidence="4" type="ORF">SR894_05960</name>
</gene>
<name>A0ABZ0YS58_9GAMM</name>
<accession>A0ABZ0YS58</accession>
<keyword evidence="5" id="KW-1185">Reference proteome</keyword>
<sequence>MAIQGFNKSFYLNAKLAQLQANSETAADWAGKDAAFLESRFAAVGLTAEQHYEQYGFQEGLAPNAFFNPAEYIRAKATAMFNDANNSYLTIEAAAQDFVNLWGGNVYNHYLQYGEAEGVNPSNSFDVSSYYDAKLAQLQAAGNTEITTVAQLKASFDAAGITALEHFIAYGQNEGITAPAVPEGEKVNVDTSVPGETFTLTASVDTLTGTKNDDTFNANVVANPGTGVADVETLTALDTIDGGAGNDTLNYTTVGGTPLPAATISNVETINVVSDGAATADVTGSNITGITTLNAKATGAAVNLDVKSNVTSVSVTGTATTVAIDDAGTAATSADKLETVNITGATGDITIGGTEAVDSLKALNLTNTTDGDATITAGAGTRTLTVGLNNVTGPANNVVITDDEATALVVNTSGKASSGIDLQADKATSVTINADEKLTVAAIDASLAKTLTVTGDSAVTFTTNTAADLAALESVNAGSNTGGLTLTTALANNVAFTGGAGKDAVTLGATTKAIAMGAGDDTVTLTGATLGTGGSVDAGDGSDTLSMAAADAATASATTGATAFATKISNFEKLELGAVGAAAATTTVNLAGMDNISHVISNGITADGGNADSAFLALTNVASGGTLQIKGNTTEAGDGTTVGVSGAATNAADTFNLHLDTGTAASVVAAGSVTVADVETINISTADTGSATGADIAASTHTATLVATSAKTVSVSGNNGLNLTNAGNTLIESFDASGVAADSALDTAANLAVTFVSDNVTTAVSIKGGAGNDTLTADAASTKVNTIDGGAGDDTITGGAGADVLMGGAGNDTLDGKAGADKLTGGAGNDTFVIAAEANVNTYDTITDFAAGDKISIANLAGFTQAKVELGTNAVFQDYANAVINAEATNGSGWFQFNNNTYVVADIGADNGSSFINGQDAIVEITGLVDLSNSTVAANELTFA</sequence>
<dbReference type="PRINTS" id="PR00313">
    <property type="entry name" value="CABNDNGRPT"/>
</dbReference>
<dbReference type="RefSeq" id="WP_223289051.1">
    <property type="nucleotide sequence ID" value="NZ_CP140255.1"/>
</dbReference>
<comment type="subcellular location">
    <subcellularLocation>
        <location evidence="1">Secreted</location>
    </subcellularLocation>
</comment>
<dbReference type="PROSITE" id="PS00330">
    <property type="entry name" value="HEMOLYSIN_CALCIUM"/>
    <property type="match status" value="2"/>
</dbReference>